<feature type="signal peptide" evidence="1">
    <location>
        <begin position="1"/>
        <end position="21"/>
    </location>
</feature>
<dbReference type="PROSITE" id="PS51257">
    <property type="entry name" value="PROKAR_LIPOPROTEIN"/>
    <property type="match status" value="1"/>
</dbReference>
<sequence length="281" mass="29262">MRKTALAASGFALVLALGACGDSEGGTASPVGGDSGNGSSLFSDAQALVAAASEQTSQSKSSKFTMEMDMAGQKISANGEGVYDGANSKMAITMNMGGQTMEMRLVDRTMYMKLPGEAAAQMGGKEWVKVSADGTDPLSQQLGSSFDQMAEQSDPSKVLDQIKQAGEITNSEETTLDGQDVTHYTIELDFAKIADQYGAAGVSEEQMKQLADKVGKLPMELWLNGDNLPVQVSMDMAKVMEAAGAPAGQGGSMLMKYTDWGAPVNVEAPPADQVGEFPGGN</sequence>
<proteinExistence type="predicted"/>
<keyword evidence="3" id="KW-1185">Reference proteome</keyword>
<protein>
    <recommendedName>
        <fullName evidence="4">LppX_LprAFG lipoprotein</fullName>
    </recommendedName>
</protein>
<evidence type="ECO:0000313" key="3">
    <source>
        <dbReference type="Proteomes" id="UP000238362"/>
    </source>
</evidence>
<dbReference type="SUPFAM" id="SSF89392">
    <property type="entry name" value="Prokaryotic lipoproteins and lipoprotein localization factors"/>
    <property type="match status" value="1"/>
</dbReference>
<feature type="chain" id="PRO_5015506071" description="LppX_LprAFG lipoprotein" evidence="1">
    <location>
        <begin position="22"/>
        <end position="281"/>
    </location>
</feature>
<dbReference type="Proteomes" id="UP000238362">
    <property type="component" value="Unassembled WGS sequence"/>
</dbReference>
<dbReference type="AlphaFoldDB" id="A0A2T0LY72"/>
<organism evidence="2 3">
    <name type="scientific">Prauserella shujinwangii</name>
    <dbReference type="NCBI Taxonomy" id="1453103"/>
    <lineage>
        <taxon>Bacteria</taxon>
        <taxon>Bacillati</taxon>
        <taxon>Actinomycetota</taxon>
        <taxon>Actinomycetes</taxon>
        <taxon>Pseudonocardiales</taxon>
        <taxon>Pseudonocardiaceae</taxon>
        <taxon>Prauserella</taxon>
    </lineage>
</organism>
<gene>
    <name evidence="2" type="ORF">B0I33_103101</name>
</gene>
<comment type="caution">
    <text evidence="2">The sequence shown here is derived from an EMBL/GenBank/DDBJ whole genome shotgun (WGS) entry which is preliminary data.</text>
</comment>
<dbReference type="InterPro" id="IPR029046">
    <property type="entry name" value="LolA/LolB/LppX"/>
</dbReference>
<evidence type="ECO:0000256" key="1">
    <source>
        <dbReference type="SAM" id="SignalP"/>
    </source>
</evidence>
<dbReference type="RefSeq" id="WP_106177791.1">
    <property type="nucleotide sequence ID" value="NZ_PVNH01000003.1"/>
</dbReference>
<keyword evidence="1" id="KW-0732">Signal</keyword>
<dbReference type="Gene3D" id="2.50.20.20">
    <property type="match status" value="1"/>
</dbReference>
<dbReference type="EMBL" id="PVNH01000003">
    <property type="protein sequence ID" value="PRX49068.1"/>
    <property type="molecule type" value="Genomic_DNA"/>
</dbReference>
<name>A0A2T0LY72_9PSEU</name>
<evidence type="ECO:0000313" key="2">
    <source>
        <dbReference type="EMBL" id="PRX49068.1"/>
    </source>
</evidence>
<accession>A0A2T0LY72</accession>
<evidence type="ECO:0008006" key="4">
    <source>
        <dbReference type="Google" id="ProtNLM"/>
    </source>
</evidence>
<dbReference type="OrthoDB" id="3427828at2"/>
<reference evidence="2 3" key="1">
    <citation type="submission" date="2018-03" db="EMBL/GenBank/DDBJ databases">
        <title>Genomic Encyclopedia of Type Strains, Phase III (KMG-III): the genomes of soil and plant-associated and newly described type strains.</title>
        <authorList>
            <person name="Whitman W."/>
        </authorList>
    </citation>
    <scope>NUCLEOTIDE SEQUENCE [LARGE SCALE GENOMIC DNA]</scope>
    <source>
        <strain evidence="2 3">CGMCC 4.7125</strain>
    </source>
</reference>